<name>A0ABR3FQS8_9AGAR</name>
<evidence type="ECO:0000313" key="5">
    <source>
        <dbReference type="Proteomes" id="UP001465976"/>
    </source>
</evidence>
<gene>
    <name evidence="4" type="ORF">V5O48_004261</name>
</gene>
<dbReference type="Proteomes" id="UP001465976">
    <property type="component" value="Unassembled WGS sequence"/>
</dbReference>
<dbReference type="EMBL" id="JBAHYK010000141">
    <property type="protein sequence ID" value="KAL0577712.1"/>
    <property type="molecule type" value="Genomic_DNA"/>
</dbReference>
<feature type="compositionally biased region" description="Basic and acidic residues" evidence="2">
    <location>
        <begin position="18"/>
        <end position="28"/>
    </location>
</feature>
<evidence type="ECO:0000256" key="1">
    <source>
        <dbReference type="PROSITE-ProRule" id="PRU00176"/>
    </source>
</evidence>
<feature type="region of interest" description="Disordered" evidence="2">
    <location>
        <begin position="183"/>
        <end position="212"/>
    </location>
</feature>
<evidence type="ECO:0000313" key="4">
    <source>
        <dbReference type="EMBL" id="KAL0577712.1"/>
    </source>
</evidence>
<dbReference type="Gene3D" id="3.30.70.330">
    <property type="match status" value="1"/>
</dbReference>
<dbReference type="Pfam" id="PF00076">
    <property type="entry name" value="RRM_1"/>
    <property type="match status" value="1"/>
</dbReference>
<keyword evidence="1" id="KW-0694">RNA-binding</keyword>
<evidence type="ECO:0000259" key="3">
    <source>
        <dbReference type="PROSITE" id="PS50102"/>
    </source>
</evidence>
<dbReference type="InterPro" id="IPR012677">
    <property type="entry name" value="Nucleotide-bd_a/b_plait_sf"/>
</dbReference>
<dbReference type="SUPFAM" id="SSF54928">
    <property type="entry name" value="RNA-binding domain, RBD"/>
    <property type="match status" value="1"/>
</dbReference>
<sequence length="212" mass="23636">MKPTSTLSTPNATGVPHPSEDGERETVGRPRSGVTAEKDHAIKQAHKVAIKREEINSVPFVWVGNLDPTVTEAQLEKLFSTCGRVHRVCLRRTGAWTAKPHAATQYACVEFRTSTGKVKALKLHGYMMDTKRRLVVCVHPTGLPEFDQTVQSAFDLWDIEKAKKTKAEALRLIHYEPTVPLGNLDPAPSPKIRHNKLFRPTAPLQPPEVEHD</sequence>
<dbReference type="PROSITE" id="PS50102">
    <property type="entry name" value="RRM"/>
    <property type="match status" value="1"/>
</dbReference>
<dbReference type="SMART" id="SM00360">
    <property type="entry name" value="RRM"/>
    <property type="match status" value="1"/>
</dbReference>
<accession>A0ABR3FQS8</accession>
<proteinExistence type="predicted"/>
<protein>
    <recommendedName>
        <fullName evidence="3">RRM domain-containing protein</fullName>
    </recommendedName>
</protein>
<feature type="region of interest" description="Disordered" evidence="2">
    <location>
        <begin position="1"/>
        <end position="38"/>
    </location>
</feature>
<dbReference type="CDD" id="cd00590">
    <property type="entry name" value="RRM_SF"/>
    <property type="match status" value="1"/>
</dbReference>
<feature type="compositionally biased region" description="Polar residues" evidence="2">
    <location>
        <begin position="1"/>
        <end position="12"/>
    </location>
</feature>
<feature type="domain" description="RRM" evidence="3">
    <location>
        <begin position="59"/>
        <end position="136"/>
    </location>
</feature>
<dbReference type="InterPro" id="IPR000504">
    <property type="entry name" value="RRM_dom"/>
</dbReference>
<organism evidence="4 5">
    <name type="scientific">Marasmius crinis-equi</name>
    <dbReference type="NCBI Taxonomy" id="585013"/>
    <lineage>
        <taxon>Eukaryota</taxon>
        <taxon>Fungi</taxon>
        <taxon>Dikarya</taxon>
        <taxon>Basidiomycota</taxon>
        <taxon>Agaricomycotina</taxon>
        <taxon>Agaricomycetes</taxon>
        <taxon>Agaricomycetidae</taxon>
        <taxon>Agaricales</taxon>
        <taxon>Marasmiineae</taxon>
        <taxon>Marasmiaceae</taxon>
        <taxon>Marasmius</taxon>
    </lineage>
</organism>
<dbReference type="InterPro" id="IPR035979">
    <property type="entry name" value="RBD_domain_sf"/>
</dbReference>
<keyword evidence="5" id="KW-1185">Reference proteome</keyword>
<reference evidence="4 5" key="1">
    <citation type="submission" date="2024-02" db="EMBL/GenBank/DDBJ databases">
        <title>A draft genome for the cacao thread blight pathogen Marasmius crinis-equi.</title>
        <authorList>
            <person name="Cohen S.P."/>
            <person name="Baruah I.K."/>
            <person name="Amoako-Attah I."/>
            <person name="Bukari Y."/>
            <person name="Meinhardt L.W."/>
            <person name="Bailey B.A."/>
        </authorList>
    </citation>
    <scope>NUCLEOTIDE SEQUENCE [LARGE SCALE GENOMIC DNA]</scope>
    <source>
        <strain evidence="4 5">GH-76</strain>
    </source>
</reference>
<evidence type="ECO:0000256" key="2">
    <source>
        <dbReference type="SAM" id="MobiDB-lite"/>
    </source>
</evidence>
<comment type="caution">
    <text evidence="4">The sequence shown here is derived from an EMBL/GenBank/DDBJ whole genome shotgun (WGS) entry which is preliminary data.</text>
</comment>